<evidence type="ECO:0000256" key="2">
    <source>
        <dbReference type="ARBA" id="ARBA00023125"/>
    </source>
</evidence>
<feature type="domain" description="HTH araC/xylS-type" evidence="4">
    <location>
        <begin position="226"/>
        <end position="327"/>
    </location>
</feature>
<evidence type="ECO:0000259" key="4">
    <source>
        <dbReference type="PROSITE" id="PS01124"/>
    </source>
</evidence>
<gene>
    <name evidence="5" type="ORF">D6858_01910</name>
</gene>
<dbReference type="GO" id="GO:0043565">
    <property type="term" value="F:sequence-specific DNA binding"/>
    <property type="evidence" value="ECO:0007669"/>
    <property type="project" value="InterPro"/>
</dbReference>
<dbReference type="InterPro" id="IPR018060">
    <property type="entry name" value="HTH_AraC"/>
</dbReference>
<dbReference type="Proteomes" id="UP000284322">
    <property type="component" value="Unassembled WGS sequence"/>
</dbReference>
<dbReference type="PANTHER" id="PTHR43280:SF31">
    <property type="entry name" value="TRANSCRIPTIONAL REGULATORY PROTEIN"/>
    <property type="match status" value="1"/>
</dbReference>
<dbReference type="Pfam" id="PF14525">
    <property type="entry name" value="AraC_binding_2"/>
    <property type="match status" value="1"/>
</dbReference>
<keyword evidence="1" id="KW-0805">Transcription regulation</keyword>
<dbReference type="PRINTS" id="PR00032">
    <property type="entry name" value="HTHARAC"/>
</dbReference>
<keyword evidence="3" id="KW-0804">Transcription</keyword>
<dbReference type="PANTHER" id="PTHR43280">
    <property type="entry name" value="ARAC-FAMILY TRANSCRIPTIONAL REGULATOR"/>
    <property type="match status" value="1"/>
</dbReference>
<dbReference type="InterPro" id="IPR035418">
    <property type="entry name" value="AraC-bd_2"/>
</dbReference>
<sequence length="329" mass="37131">MGQESYIANAAPSMGGQVFNTRDFAPEARVQAWGGAVRSLHFSMAFDAHAETQFSAAFKSVATEDFRLVSFEEEGCSFRRDEEHIRDDPSTDIEFMTPLSGCCDVEQFGVRATCYTGQFVLFDASSQFNIVQPKQMSALMFKVSRREVDRRLSDIEASCGRIFPCVAGLPRLAVDLLCSINREIDSLSPVEFRASCAHFLDILAMSVNYGADTDAKFTLVREATFRRIKSFMRENSFDSELTTRKISHCLGLSERYVQALFQESGTTVRAFLMDLRLGRARDMLSGALHRRKSITQIAFECGFSSSAYFSTKFRESMEMTPTQYREMFS</sequence>
<dbReference type="SUPFAM" id="SSF46689">
    <property type="entry name" value="Homeodomain-like"/>
    <property type="match status" value="1"/>
</dbReference>
<organism evidence="5 6">
    <name type="scientific">Tsuneonella suprasediminis</name>
    <dbReference type="NCBI Taxonomy" id="2306996"/>
    <lineage>
        <taxon>Bacteria</taxon>
        <taxon>Pseudomonadati</taxon>
        <taxon>Pseudomonadota</taxon>
        <taxon>Alphaproteobacteria</taxon>
        <taxon>Sphingomonadales</taxon>
        <taxon>Erythrobacteraceae</taxon>
        <taxon>Tsuneonella</taxon>
    </lineage>
</organism>
<dbReference type="RefSeq" id="WP_120106695.1">
    <property type="nucleotide sequence ID" value="NZ_RAHJ01000005.1"/>
</dbReference>
<evidence type="ECO:0000256" key="1">
    <source>
        <dbReference type="ARBA" id="ARBA00023015"/>
    </source>
</evidence>
<dbReference type="OrthoDB" id="7429236at2"/>
<keyword evidence="6" id="KW-1185">Reference proteome</keyword>
<dbReference type="SMART" id="SM00342">
    <property type="entry name" value="HTH_ARAC"/>
    <property type="match status" value="1"/>
</dbReference>
<dbReference type="InterPro" id="IPR009057">
    <property type="entry name" value="Homeodomain-like_sf"/>
</dbReference>
<evidence type="ECO:0000313" key="6">
    <source>
        <dbReference type="Proteomes" id="UP000284322"/>
    </source>
</evidence>
<keyword evidence="2" id="KW-0238">DNA-binding</keyword>
<evidence type="ECO:0000313" key="5">
    <source>
        <dbReference type="EMBL" id="RJX70758.1"/>
    </source>
</evidence>
<reference evidence="5 6" key="1">
    <citation type="submission" date="2018-09" db="EMBL/GenBank/DDBJ databases">
        <title>Altererythrobacter sp.Ery1 and Ery12, the genome sequencing of novel strains in genus Alterythrobacter.</title>
        <authorList>
            <person name="Cheng H."/>
            <person name="Wu Y.-H."/>
            <person name="Fang C."/>
            <person name="Xu X.-W."/>
        </authorList>
    </citation>
    <scope>NUCLEOTIDE SEQUENCE [LARGE SCALE GENOMIC DNA]</scope>
    <source>
        <strain evidence="5 6">Ery12</strain>
    </source>
</reference>
<dbReference type="AlphaFoldDB" id="A0A419R547"/>
<dbReference type="PROSITE" id="PS01124">
    <property type="entry name" value="HTH_ARAC_FAMILY_2"/>
    <property type="match status" value="1"/>
</dbReference>
<dbReference type="EMBL" id="RAHJ01000005">
    <property type="protein sequence ID" value="RJX70758.1"/>
    <property type="molecule type" value="Genomic_DNA"/>
</dbReference>
<evidence type="ECO:0000256" key="3">
    <source>
        <dbReference type="ARBA" id="ARBA00023163"/>
    </source>
</evidence>
<dbReference type="GO" id="GO:0003700">
    <property type="term" value="F:DNA-binding transcription factor activity"/>
    <property type="evidence" value="ECO:0007669"/>
    <property type="project" value="InterPro"/>
</dbReference>
<accession>A0A419R547</accession>
<comment type="caution">
    <text evidence="5">The sequence shown here is derived from an EMBL/GenBank/DDBJ whole genome shotgun (WGS) entry which is preliminary data.</text>
</comment>
<dbReference type="InterPro" id="IPR018062">
    <property type="entry name" value="HTH_AraC-typ_CS"/>
</dbReference>
<dbReference type="Pfam" id="PF12833">
    <property type="entry name" value="HTH_18"/>
    <property type="match status" value="1"/>
</dbReference>
<name>A0A419R547_9SPHN</name>
<proteinExistence type="predicted"/>
<dbReference type="PROSITE" id="PS00041">
    <property type="entry name" value="HTH_ARAC_FAMILY_1"/>
    <property type="match status" value="1"/>
</dbReference>
<protein>
    <submittedName>
        <fullName evidence="5">AraC family transcriptional regulator</fullName>
    </submittedName>
</protein>
<dbReference type="Gene3D" id="1.10.10.60">
    <property type="entry name" value="Homeodomain-like"/>
    <property type="match status" value="1"/>
</dbReference>
<dbReference type="InterPro" id="IPR020449">
    <property type="entry name" value="Tscrpt_reg_AraC-type_HTH"/>
</dbReference>